<feature type="domain" description="C-type lectin" evidence="1">
    <location>
        <begin position="1"/>
        <end position="65"/>
    </location>
</feature>
<comment type="caution">
    <text evidence="2">The sequence shown here is derived from an EMBL/GenBank/DDBJ whole genome shotgun (WGS) entry which is preliminary data.</text>
</comment>
<dbReference type="AlphaFoldDB" id="A0AAD8CAY2"/>
<evidence type="ECO:0000313" key="3">
    <source>
        <dbReference type="Proteomes" id="UP001233172"/>
    </source>
</evidence>
<dbReference type="InterPro" id="IPR016186">
    <property type="entry name" value="C-type_lectin-like/link_sf"/>
</dbReference>
<dbReference type="InterPro" id="IPR016187">
    <property type="entry name" value="CTDL_fold"/>
</dbReference>
<gene>
    <name evidence="2" type="ORF">Bpfe_001540</name>
</gene>
<evidence type="ECO:0000259" key="1">
    <source>
        <dbReference type="PROSITE" id="PS50041"/>
    </source>
</evidence>
<reference evidence="2" key="1">
    <citation type="journal article" date="2023" name="PLoS Negl. Trop. Dis.">
        <title>A genome sequence for Biomphalaria pfeifferi, the major vector snail for the human-infecting parasite Schistosoma mansoni.</title>
        <authorList>
            <person name="Bu L."/>
            <person name="Lu L."/>
            <person name="Laidemitt M.R."/>
            <person name="Zhang S.M."/>
            <person name="Mutuku M."/>
            <person name="Mkoji G."/>
            <person name="Steinauer M."/>
            <person name="Loker E.S."/>
        </authorList>
    </citation>
    <scope>NUCLEOTIDE SEQUENCE</scope>
    <source>
        <strain evidence="2">KasaAsao</strain>
    </source>
</reference>
<protein>
    <submittedName>
        <fullName evidence="2">Neurocan core protein</fullName>
    </submittedName>
</protein>
<accession>A0AAD8CAY2</accession>
<name>A0AAD8CAY2_BIOPF</name>
<dbReference type="InterPro" id="IPR001304">
    <property type="entry name" value="C-type_lectin-like"/>
</dbReference>
<dbReference type="Proteomes" id="UP001233172">
    <property type="component" value="Unassembled WGS sequence"/>
</dbReference>
<dbReference type="SUPFAM" id="SSF56436">
    <property type="entry name" value="C-type lectin-like"/>
    <property type="match status" value="1"/>
</dbReference>
<evidence type="ECO:0000313" key="2">
    <source>
        <dbReference type="EMBL" id="KAK0069358.1"/>
    </source>
</evidence>
<dbReference type="PROSITE" id="PS50041">
    <property type="entry name" value="C_TYPE_LECTIN_2"/>
    <property type="match status" value="1"/>
</dbReference>
<feature type="non-terminal residue" evidence="2">
    <location>
        <position position="108"/>
    </location>
</feature>
<organism evidence="2 3">
    <name type="scientific">Biomphalaria pfeifferi</name>
    <name type="common">Bloodfluke planorb</name>
    <name type="synonym">Freshwater snail</name>
    <dbReference type="NCBI Taxonomy" id="112525"/>
    <lineage>
        <taxon>Eukaryota</taxon>
        <taxon>Metazoa</taxon>
        <taxon>Spiralia</taxon>
        <taxon>Lophotrochozoa</taxon>
        <taxon>Mollusca</taxon>
        <taxon>Gastropoda</taxon>
        <taxon>Heterobranchia</taxon>
        <taxon>Euthyneura</taxon>
        <taxon>Panpulmonata</taxon>
        <taxon>Hygrophila</taxon>
        <taxon>Lymnaeoidea</taxon>
        <taxon>Planorbidae</taxon>
        <taxon>Biomphalaria</taxon>
    </lineage>
</organism>
<proteinExistence type="predicted"/>
<dbReference type="Pfam" id="PF00059">
    <property type="entry name" value="Lectin_C"/>
    <property type="match status" value="1"/>
</dbReference>
<dbReference type="EMBL" id="JASAOG010000003">
    <property type="protein sequence ID" value="KAK0069358.1"/>
    <property type="molecule type" value="Genomic_DNA"/>
</dbReference>
<dbReference type="Gene3D" id="3.10.100.10">
    <property type="entry name" value="Mannose-Binding Protein A, subunit A"/>
    <property type="match status" value="1"/>
</dbReference>
<reference evidence="2" key="2">
    <citation type="submission" date="2023-04" db="EMBL/GenBank/DDBJ databases">
        <authorList>
            <person name="Bu L."/>
            <person name="Lu L."/>
            <person name="Laidemitt M.R."/>
            <person name="Zhang S.M."/>
            <person name="Mutuku M."/>
            <person name="Mkoji G."/>
            <person name="Steinauer M."/>
            <person name="Loker E.S."/>
        </authorList>
    </citation>
    <scope>NUCLEOTIDE SEQUENCE</scope>
    <source>
        <strain evidence="2">KasaAsao</strain>
        <tissue evidence="2">Whole Snail</tissue>
    </source>
</reference>
<sequence>WIGANDINKENYFVWSSDNSSFLNSTWSPSQPNNSGENDDCVEIWSFEKYTNDAPCTFLSHHLCQIAINNIDYRLYVAAISGQTKTNSKHGLLQVTSNSTDVIYVRCK</sequence>
<feature type="non-terminal residue" evidence="2">
    <location>
        <position position="1"/>
    </location>
</feature>
<keyword evidence="3" id="KW-1185">Reference proteome</keyword>